<organism evidence="2 3">
    <name type="scientific">Toxoplasma gondii GAB2-2007-GAL-DOM2</name>
    <dbReference type="NCBI Taxonomy" id="1130820"/>
    <lineage>
        <taxon>Eukaryota</taxon>
        <taxon>Sar</taxon>
        <taxon>Alveolata</taxon>
        <taxon>Apicomplexa</taxon>
        <taxon>Conoidasida</taxon>
        <taxon>Coccidia</taxon>
        <taxon>Eucoccidiorida</taxon>
        <taxon>Eimeriorina</taxon>
        <taxon>Sarcocystidae</taxon>
        <taxon>Toxoplasma</taxon>
    </lineage>
</organism>
<reference evidence="2 3" key="1">
    <citation type="submission" date="2014-02" db="EMBL/GenBank/DDBJ databases">
        <authorList>
            <person name="Sibley D."/>
            <person name="Venepally P."/>
            <person name="Karamycheva S."/>
            <person name="Hadjithomas M."/>
            <person name="Khan A."/>
            <person name="Brunk B."/>
            <person name="Roos D."/>
            <person name="Caler E."/>
            <person name="Lorenzi H."/>
        </authorList>
    </citation>
    <scope>NUCLEOTIDE SEQUENCE [LARGE SCALE GENOMIC DNA]</scope>
    <source>
        <strain evidence="2 3">GAB2-2007-GAL-DOM2</strain>
    </source>
</reference>
<dbReference type="Proteomes" id="UP000028837">
    <property type="component" value="Unassembled WGS sequence"/>
</dbReference>
<gene>
    <name evidence="2" type="ORF">TGDOM2_268620</name>
</gene>
<evidence type="ECO:0000256" key="1">
    <source>
        <dbReference type="SAM" id="SignalP"/>
    </source>
</evidence>
<dbReference type="OrthoDB" id="329354at2759"/>
<evidence type="ECO:0000313" key="3">
    <source>
        <dbReference type="Proteomes" id="UP000028837"/>
    </source>
</evidence>
<sequence>MRGTKRSLVFSFLLIGVGTVTAELEKQYSSEWPIPFKQNAQTLPSIEVKLAPPEDPLPQVTGEIQLLERARMRLEEGLMAKLEDEYNRQLDNSQIQISGALERAMRVFNSPNILRSAVKSSMRPLTTASAAAPEFRQLPNRKDTIPNKLTYNDVKKHVNGPIPITPAVSATSFLETSATATASSKSRFLNMLGAAETLPSVKVELTSIKEPSPQIKEKMDEIEELRADEETRMFQQAIAEFEQLTKITVQELEKNIQIQMNPFLVDTEAVGSAIQEQLSASAPASRTVSFLEVDDEGAPFLGRKCEELRTRYPGFKVECPQGKQAKPAAPQVSFLELRDTETTEQHNTLIGSETEKQLNVKVTQSDKPYPTVDELVSDMQKKRDATERLERMKILELQLKLLKAQDEMIKDGLHTSVARVLAQYAPAVEAVKAEIAIRSIR</sequence>
<feature type="chain" id="PRO_5001808733" evidence="1">
    <location>
        <begin position="23"/>
        <end position="441"/>
    </location>
</feature>
<protein>
    <submittedName>
        <fullName evidence="2">Putative blood stage antigen 41-3</fullName>
    </submittedName>
</protein>
<proteinExistence type="predicted"/>
<dbReference type="VEuPathDB" id="ToxoDB:TGDOM2_268620"/>
<name>A0A086K459_TOXGO</name>
<dbReference type="EMBL" id="AHZU02000871">
    <property type="protein sequence ID" value="KFG39177.1"/>
    <property type="molecule type" value="Genomic_DNA"/>
</dbReference>
<feature type="signal peptide" evidence="1">
    <location>
        <begin position="1"/>
        <end position="22"/>
    </location>
</feature>
<accession>A0A086K459</accession>
<keyword evidence="1" id="KW-0732">Signal</keyword>
<evidence type="ECO:0000313" key="2">
    <source>
        <dbReference type="EMBL" id="KFG39177.1"/>
    </source>
</evidence>
<dbReference type="AlphaFoldDB" id="A0A086K459"/>
<comment type="caution">
    <text evidence="2">The sequence shown here is derived from an EMBL/GenBank/DDBJ whole genome shotgun (WGS) entry which is preliminary data.</text>
</comment>